<sequence>MTHNKRMERQRSARLVQRMIRYQSPQYPSMALPYSYLTWRNMPDGQLVAAELLDSANIKWLGVCQGFSKGMTIEEFDKALLQVHRKMRGAQAWAGNNHNDKWAKFPKHVREILRKIDGEKEGFRYEKRLLRCIADSMSDEGARSLIVEQEIETRVNQLITHHYNMKQSSEASTYSSYGILKREHSVGMLLYGPPGTGKTQLARVLTQKINSIVINVSPADLRSKWCGQTGLQMKALFNLAKLIAPSIIFIDEADGLFKSRSDGNSSFYKESTEQLLVELDGVGDMDPAVIRRVPHTTYMGHPSLELREKIFDLMLEDEVVQGIDSKLLAEWTPNYTGSDIKTLCTQAALACETHVREGHDEGKRILTLELFARTLGTARPSTQEKSMKPVKAFAKQYDSETFKRLQKRWTTDDSGSGHEGDVMDYTL</sequence>
<dbReference type="PANTHER" id="PTHR45644:SF56">
    <property type="entry name" value="AAA ATPASE, PUTATIVE (AFU_ORTHOLOGUE AFUA_2G12920)-RELATED"/>
    <property type="match status" value="1"/>
</dbReference>
<dbReference type="Gene3D" id="1.10.8.60">
    <property type="match status" value="1"/>
</dbReference>
<evidence type="ECO:0000313" key="8">
    <source>
        <dbReference type="Proteomes" id="UP000801428"/>
    </source>
</evidence>
<keyword evidence="3" id="KW-0472">Membrane</keyword>
<dbReference type="Pfam" id="PF00004">
    <property type="entry name" value="AAA"/>
    <property type="match status" value="1"/>
</dbReference>
<keyword evidence="2" id="KW-0547">Nucleotide-binding</keyword>
<dbReference type="EMBL" id="SWKU01000024">
    <property type="protein sequence ID" value="KAF2997085.1"/>
    <property type="molecule type" value="Genomic_DNA"/>
</dbReference>
<proteinExistence type="predicted"/>
<evidence type="ECO:0000256" key="2">
    <source>
        <dbReference type="ARBA" id="ARBA00022741"/>
    </source>
</evidence>
<dbReference type="OrthoDB" id="5402891at2759"/>
<feature type="region of interest" description="Disordered" evidence="5">
    <location>
        <begin position="408"/>
        <end position="427"/>
    </location>
</feature>
<name>A0A9P4T898_CURKU</name>
<dbReference type="InterPro" id="IPR051701">
    <property type="entry name" value="Mito_OM_Translocase_MSP1"/>
</dbReference>
<dbReference type="PANTHER" id="PTHR45644">
    <property type="entry name" value="AAA ATPASE, PUTATIVE (AFU_ORTHOLOGUE AFUA_2G12920)-RELATED-RELATED"/>
    <property type="match status" value="1"/>
</dbReference>
<dbReference type="SUPFAM" id="SSF52540">
    <property type="entry name" value="P-loop containing nucleoside triphosphate hydrolases"/>
    <property type="match status" value="1"/>
</dbReference>
<evidence type="ECO:0000313" key="7">
    <source>
        <dbReference type="EMBL" id="KAF2997085.1"/>
    </source>
</evidence>
<dbReference type="Proteomes" id="UP000801428">
    <property type="component" value="Unassembled WGS sequence"/>
</dbReference>
<dbReference type="GO" id="GO:0005741">
    <property type="term" value="C:mitochondrial outer membrane"/>
    <property type="evidence" value="ECO:0007669"/>
    <property type="project" value="UniProtKB-SubCell"/>
</dbReference>
<gene>
    <name evidence="7" type="ORF">E8E13_003026</name>
</gene>
<dbReference type="Pfam" id="PF17862">
    <property type="entry name" value="AAA_lid_3"/>
    <property type="match status" value="1"/>
</dbReference>
<protein>
    <recommendedName>
        <fullName evidence="6">AAA+ ATPase domain-containing protein</fullName>
    </recommendedName>
</protein>
<dbReference type="InterPro" id="IPR041569">
    <property type="entry name" value="AAA_lid_3"/>
</dbReference>
<dbReference type="AlphaFoldDB" id="A0A9P4T898"/>
<keyword evidence="3" id="KW-1000">Mitochondrion outer membrane</keyword>
<evidence type="ECO:0000256" key="3">
    <source>
        <dbReference type="ARBA" id="ARBA00022787"/>
    </source>
</evidence>
<keyword evidence="3" id="KW-0496">Mitochondrion</keyword>
<dbReference type="InterPro" id="IPR003959">
    <property type="entry name" value="ATPase_AAA_core"/>
</dbReference>
<evidence type="ECO:0000256" key="4">
    <source>
        <dbReference type="ARBA" id="ARBA00022840"/>
    </source>
</evidence>
<organism evidence="7 8">
    <name type="scientific">Curvularia kusanoi</name>
    <name type="common">Cochliobolus kusanoi</name>
    <dbReference type="NCBI Taxonomy" id="90978"/>
    <lineage>
        <taxon>Eukaryota</taxon>
        <taxon>Fungi</taxon>
        <taxon>Dikarya</taxon>
        <taxon>Ascomycota</taxon>
        <taxon>Pezizomycotina</taxon>
        <taxon>Dothideomycetes</taxon>
        <taxon>Pleosporomycetidae</taxon>
        <taxon>Pleosporales</taxon>
        <taxon>Pleosporineae</taxon>
        <taxon>Pleosporaceae</taxon>
        <taxon>Curvularia</taxon>
    </lineage>
</organism>
<comment type="caution">
    <text evidence="7">The sequence shown here is derived from an EMBL/GenBank/DDBJ whole genome shotgun (WGS) entry which is preliminary data.</text>
</comment>
<dbReference type="InterPro" id="IPR027417">
    <property type="entry name" value="P-loop_NTPase"/>
</dbReference>
<comment type="subcellular location">
    <subcellularLocation>
        <location evidence="1">Mitochondrion outer membrane</location>
        <topology evidence="1">Single-pass membrane protein</topology>
    </subcellularLocation>
</comment>
<dbReference type="InterPro" id="IPR003593">
    <property type="entry name" value="AAA+_ATPase"/>
</dbReference>
<dbReference type="Gene3D" id="3.40.50.300">
    <property type="entry name" value="P-loop containing nucleotide triphosphate hydrolases"/>
    <property type="match status" value="1"/>
</dbReference>
<dbReference type="SMART" id="SM00382">
    <property type="entry name" value="AAA"/>
    <property type="match status" value="1"/>
</dbReference>
<accession>A0A9P4T898</accession>
<feature type="domain" description="AAA+ ATPase" evidence="6">
    <location>
        <begin position="184"/>
        <end position="381"/>
    </location>
</feature>
<evidence type="ECO:0000256" key="5">
    <source>
        <dbReference type="SAM" id="MobiDB-lite"/>
    </source>
</evidence>
<keyword evidence="8" id="KW-1185">Reference proteome</keyword>
<dbReference type="GO" id="GO:0016887">
    <property type="term" value="F:ATP hydrolysis activity"/>
    <property type="evidence" value="ECO:0007669"/>
    <property type="project" value="InterPro"/>
</dbReference>
<feature type="compositionally biased region" description="Basic and acidic residues" evidence="5">
    <location>
        <begin position="408"/>
        <end position="421"/>
    </location>
</feature>
<evidence type="ECO:0000256" key="1">
    <source>
        <dbReference type="ARBA" id="ARBA00004572"/>
    </source>
</evidence>
<evidence type="ECO:0000259" key="6">
    <source>
        <dbReference type="SMART" id="SM00382"/>
    </source>
</evidence>
<reference evidence="7" key="1">
    <citation type="submission" date="2019-04" db="EMBL/GenBank/DDBJ databases">
        <title>Sequencing of skin fungus with MAO and IRED activity.</title>
        <authorList>
            <person name="Marsaioli A.J."/>
            <person name="Bonatto J.M.C."/>
            <person name="Reis Junior O."/>
        </authorList>
    </citation>
    <scope>NUCLEOTIDE SEQUENCE</scope>
    <source>
        <strain evidence="7">30M1</strain>
    </source>
</reference>
<dbReference type="GO" id="GO:0005524">
    <property type="term" value="F:ATP binding"/>
    <property type="evidence" value="ECO:0007669"/>
    <property type="project" value="UniProtKB-KW"/>
</dbReference>
<keyword evidence="4" id="KW-0067">ATP-binding</keyword>